<organism evidence="1 2">
    <name type="scientific">Bowmanella denitrificans</name>
    <dbReference type="NCBI Taxonomy" id="366582"/>
    <lineage>
        <taxon>Bacteria</taxon>
        <taxon>Pseudomonadati</taxon>
        <taxon>Pseudomonadota</taxon>
        <taxon>Gammaproteobacteria</taxon>
        <taxon>Alteromonadales</taxon>
        <taxon>Alteromonadaceae</taxon>
        <taxon>Bowmanella</taxon>
    </lineage>
</organism>
<protein>
    <recommendedName>
        <fullName evidence="3">Polysaccharide deacetylase</fullName>
    </recommendedName>
</protein>
<gene>
    <name evidence="1" type="ORF">GCM10009092_37420</name>
</gene>
<sequence>MDVYITNDVEVWCNGWHDIDGEFPSAFRKYIYGETDKGHYGLPFQLEVLNKYKLKSVFFVEPLFAAHFGEAYLKEVIALIQNAGQEVQLHLHPEWTDEALEPLLPNVTEKRQNLYMYSLNEQRTLIAKGKQMLLDNGCKQVSAFRAGSFAANNDTLLALRDNHILIDSSYNETYRDCHICQERPPVHFSNIEGLAELPMTTYQDYPGHTRHLQLTACSFGEIKRVLLDAERKGWQAVVLLMHSFECLTSDKLLPDTLVIDRFEKLCQFLANNRERFTTKGFNATRMDYHIQPKEPLVSNLFEFSMRIAQQAYRRLKY</sequence>
<dbReference type="EMBL" id="BAAAEI010000023">
    <property type="protein sequence ID" value="GAA0369671.1"/>
    <property type="molecule type" value="Genomic_DNA"/>
</dbReference>
<accession>A0ABP3HGR7</accession>
<reference evidence="2" key="1">
    <citation type="journal article" date="2019" name="Int. J. Syst. Evol. Microbiol.">
        <title>The Global Catalogue of Microorganisms (GCM) 10K type strain sequencing project: providing services to taxonomists for standard genome sequencing and annotation.</title>
        <authorList>
            <consortium name="The Broad Institute Genomics Platform"/>
            <consortium name="The Broad Institute Genome Sequencing Center for Infectious Disease"/>
            <person name="Wu L."/>
            <person name="Ma J."/>
        </authorList>
    </citation>
    <scope>NUCLEOTIDE SEQUENCE [LARGE SCALE GENOMIC DNA]</scope>
    <source>
        <strain evidence="2">JCM 13378</strain>
    </source>
</reference>
<comment type="caution">
    <text evidence="1">The sequence shown here is derived from an EMBL/GenBank/DDBJ whole genome shotgun (WGS) entry which is preliminary data.</text>
</comment>
<name>A0ABP3HGR7_9ALTE</name>
<evidence type="ECO:0000313" key="2">
    <source>
        <dbReference type="Proteomes" id="UP001501757"/>
    </source>
</evidence>
<dbReference type="RefSeq" id="WP_343847015.1">
    <property type="nucleotide sequence ID" value="NZ_BAAAEI010000023.1"/>
</dbReference>
<proteinExistence type="predicted"/>
<dbReference type="InterPro" id="IPR011330">
    <property type="entry name" value="Glyco_hydro/deAcase_b/a-brl"/>
</dbReference>
<dbReference type="SUPFAM" id="SSF88713">
    <property type="entry name" value="Glycoside hydrolase/deacetylase"/>
    <property type="match status" value="1"/>
</dbReference>
<keyword evidence="2" id="KW-1185">Reference proteome</keyword>
<dbReference type="Proteomes" id="UP001501757">
    <property type="component" value="Unassembled WGS sequence"/>
</dbReference>
<dbReference type="CDD" id="cd10933">
    <property type="entry name" value="CE4_u9"/>
    <property type="match status" value="1"/>
</dbReference>
<dbReference type="Gene3D" id="3.20.20.370">
    <property type="entry name" value="Glycoside hydrolase/deacetylase"/>
    <property type="match status" value="1"/>
</dbReference>
<evidence type="ECO:0008006" key="3">
    <source>
        <dbReference type="Google" id="ProtNLM"/>
    </source>
</evidence>
<evidence type="ECO:0000313" key="1">
    <source>
        <dbReference type="EMBL" id="GAA0369671.1"/>
    </source>
</evidence>